<dbReference type="OrthoDB" id="10398742at2759"/>
<proteinExistence type="predicted"/>
<protein>
    <submittedName>
        <fullName evidence="2">Uncharacterized protein</fullName>
    </submittedName>
</protein>
<evidence type="ECO:0000256" key="1">
    <source>
        <dbReference type="SAM" id="MobiDB-lite"/>
    </source>
</evidence>
<dbReference type="Proteomes" id="UP000224854">
    <property type="component" value="Unassembled WGS sequence"/>
</dbReference>
<accession>A0A2C5Z072</accession>
<feature type="region of interest" description="Disordered" evidence="1">
    <location>
        <begin position="66"/>
        <end position="162"/>
    </location>
</feature>
<keyword evidence="3" id="KW-1185">Reference proteome</keyword>
<name>A0A2C5Z072_9HYPO</name>
<evidence type="ECO:0000313" key="3">
    <source>
        <dbReference type="Proteomes" id="UP000224854"/>
    </source>
</evidence>
<feature type="compositionally biased region" description="Basic and acidic residues" evidence="1">
    <location>
        <begin position="141"/>
        <end position="154"/>
    </location>
</feature>
<dbReference type="AlphaFoldDB" id="A0A2C5Z072"/>
<comment type="caution">
    <text evidence="2">The sequence shown here is derived from an EMBL/GenBank/DDBJ whole genome shotgun (WGS) entry which is preliminary data.</text>
</comment>
<feature type="compositionally biased region" description="Basic and acidic residues" evidence="1">
    <location>
        <begin position="77"/>
        <end position="109"/>
    </location>
</feature>
<sequence length="162" mass="18257">MADGYGYLDDLAFLLGPGPTQEQKMHYVETHRRPEGQIGFKLLPAAMRKKWLAWWDLMEQAMRHRDEAARVNGGDKPGADKKGKAQDKESEVKAQAEKKLDEIRGEKVGMGEVRYSQWTWPPRGWEGMAAEQTGEGSKQGKGKDKGKKDKDKGKGKGKKRTK</sequence>
<gene>
    <name evidence="2" type="ORF">CDD82_5842</name>
</gene>
<dbReference type="EMBL" id="NJEU01000563">
    <property type="protein sequence ID" value="PHH72694.1"/>
    <property type="molecule type" value="Genomic_DNA"/>
</dbReference>
<reference evidence="2 3" key="1">
    <citation type="submission" date="2017-06" db="EMBL/GenBank/DDBJ databases">
        <title>Ant-infecting Ophiocordyceps genomes reveal a high diversity of potential behavioral manipulation genes and a possible major role for enterotoxins.</title>
        <authorList>
            <person name="De Bekker C."/>
            <person name="Evans H.C."/>
            <person name="Brachmann A."/>
            <person name="Hughes D.P."/>
        </authorList>
    </citation>
    <scope>NUCLEOTIDE SEQUENCE [LARGE SCALE GENOMIC DNA]</scope>
    <source>
        <strain evidence="2 3">1348a</strain>
    </source>
</reference>
<organism evidence="2 3">
    <name type="scientific">Ophiocordyceps australis</name>
    <dbReference type="NCBI Taxonomy" id="1399860"/>
    <lineage>
        <taxon>Eukaryota</taxon>
        <taxon>Fungi</taxon>
        <taxon>Dikarya</taxon>
        <taxon>Ascomycota</taxon>
        <taxon>Pezizomycotina</taxon>
        <taxon>Sordariomycetes</taxon>
        <taxon>Hypocreomycetidae</taxon>
        <taxon>Hypocreales</taxon>
        <taxon>Ophiocordycipitaceae</taxon>
        <taxon>Ophiocordyceps</taxon>
    </lineage>
</organism>
<evidence type="ECO:0000313" key="2">
    <source>
        <dbReference type="EMBL" id="PHH72694.1"/>
    </source>
</evidence>